<organism evidence="1 2">
    <name type="scientific">Trichinella spiralis</name>
    <name type="common">Trichina worm</name>
    <dbReference type="NCBI Taxonomy" id="6334"/>
    <lineage>
        <taxon>Eukaryota</taxon>
        <taxon>Metazoa</taxon>
        <taxon>Ecdysozoa</taxon>
        <taxon>Nematoda</taxon>
        <taxon>Enoplea</taxon>
        <taxon>Dorylaimia</taxon>
        <taxon>Trichinellida</taxon>
        <taxon>Trichinellidae</taxon>
        <taxon>Trichinella</taxon>
    </lineage>
</organism>
<dbReference type="Proteomes" id="UP000054776">
    <property type="component" value="Unassembled WGS sequence"/>
</dbReference>
<evidence type="ECO:0000313" key="1">
    <source>
        <dbReference type="EMBL" id="KRY29587.1"/>
    </source>
</evidence>
<name>A0A0V1AZF4_TRISP</name>
<accession>A0A0V1AZF4</accession>
<dbReference type="AlphaFoldDB" id="A0A0V1AZF4"/>
<evidence type="ECO:0000313" key="2">
    <source>
        <dbReference type="Proteomes" id="UP000054776"/>
    </source>
</evidence>
<sequence>MYICIYCYNVRLGVGIFRQQWSVGIGEQFQLQAVCNDGRPPKGQRTSTVLVFQLPGCLRHRFAGQLFNFLHGYLESVYMS</sequence>
<keyword evidence="2" id="KW-1185">Reference proteome</keyword>
<comment type="caution">
    <text evidence="1">The sequence shown here is derived from an EMBL/GenBank/DDBJ whole genome shotgun (WGS) entry which is preliminary data.</text>
</comment>
<protein>
    <submittedName>
        <fullName evidence="1">Uncharacterized protein</fullName>
    </submittedName>
</protein>
<reference evidence="1 2" key="1">
    <citation type="submission" date="2015-01" db="EMBL/GenBank/DDBJ databases">
        <title>Evolution of Trichinella species and genotypes.</title>
        <authorList>
            <person name="Korhonen P.K."/>
            <person name="Edoardo P."/>
            <person name="Giuseppe L.R."/>
            <person name="Gasser R.B."/>
        </authorList>
    </citation>
    <scope>NUCLEOTIDE SEQUENCE [LARGE SCALE GENOMIC DNA]</scope>
    <source>
        <strain evidence="1">ISS3</strain>
    </source>
</reference>
<proteinExistence type="predicted"/>
<dbReference type="InParanoid" id="A0A0V1AZF4"/>
<dbReference type="EMBL" id="JYDH01000166">
    <property type="protein sequence ID" value="KRY29587.1"/>
    <property type="molecule type" value="Genomic_DNA"/>
</dbReference>
<gene>
    <name evidence="1" type="ORF">T01_10278</name>
</gene>